<evidence type="ECO:0000313" key="3">
    <source>
        <dbReference type="Proteomes" id="UP000287651"/>
    </source>
</evidence>
<dbReference type="EMBL" id="AMZH03002155">
    <property type="protein sequence ID" value="RRT76593.1"/>
    <property type="molecule type" value="Genomic_DNA"/>
</dbReference>
<reference evidence="2 3" key="1">
    <citation type="journal article" date="2014" name="Agronomy (Basel)">
        <title>A Draft Genome Sequence for Ensete ventricosum, the Drought-Tolerant Tree Against Hunger.</title>
        <authorList>
            <person name="Harrison J."/>
            <person name="Moore K.A."/>
            <person name="Paszkiewicz K."/>
            <person name="Jones T."/>
            <person name="Grant M."/>
            <person name="Ambacheew D."/>
            <person name="Muzemil S."/>
            <person name="Studholme D.J."/>
        </authorList>
    </citation>
    <scope>NUCLEOTIDE SEQUENCE [LARGE SCALE GENOMIC DNA]</scope>
</reference>
<proteinExistence type="predicted"/>
<feature type="region of interest" description="Disordered" evidence="1">
    <location>
        <begin position="1"/>
        <end position="36"/>
    </location>
</feature>
<comment type="caution">
    <text evidence="2">The sequence shown here is derived from an EMBL/GenBank/DDBJ whole genome shotgun (WGS) entry which is preliminary data.</text>
</comment>
<organism evidence="2 3">
    <name type="scientific">Ensete ventricosum</name>
    <name type="common">Abyssinian banana</name>
    <name type="synonym">Musa ensete</name>
    <dbReference type="NCBI Taxonomy" id="4639"/>
    <lineage>
        <taxon>Eukaryota</taxon>
        <taxon>Viridiplantae</taxon>
        <taxon>Streptophyta</taxon>
        <taxon>Embryophyta</taxon>
        <taxon>Tracheophyta</taxon>
        <taxon>Spermatophyta</taxon>
        <taxon>Magnoliopsida</taxon>
        <taxon>Liliopsida</taxon>
        <taxon>Zingiberales</taxon>
        <taxon>Musaceae</taxon>
        <taxon>Ensete</taxon>
    </lineage>
</organism>
<accession>A0A427AJZ7</accession>
<feature type="region of interest" description="Disordered" evidence="1">
    <location>
        <begin position="62"/>
        <end position="88"/>
    </location>
</feature>
<evidence type="ECO:0000256" key="1">
    <source>
        <dbReference type="SAM" id="MobiDB-lite"/>
    </source>
</evidence>
<gene>
    <name evidence="2" type="ORF">B296_00004601</name>
</gene>
<sequence>MLIDRDNSGPLPKMDGMTQDKSTWKDGAGGLCSPPFDIHEQHVPNEQINRRFGSIGCHTVSIRSHKNPRRPYDSRAKATSNRQHEQPPVVLATLNRLADNARSMMRSKHDQLTIYKYKRGIPGVA</sequence>
<evidence type="ECO:0000313" key="2">
    <source>
        <dbReference type="EMBL" id="RRT76593.1"/>
    </source>
</evidence>
<name>A0A427AJZ7_ENSVE</name>
<dbReference type="AlphaFoldDB" id="A0A427AJZ7"/>
<protein>
    <submittedName>
        <fullName evidence="2">Uncharacterized protein</fullName>
    </submittedName>
</protein>
<dbReference type="Proteomes" id="UP000287651">
    <property type="component" value="Unassembled WGS sequence"/>
</dbReference>